<protein>
    <submittedName>
        <fullName evidence="4">Uncharacterized protein</fullName>
    </submittedName>
</protein>
<accession>A0A699YLX9</accession>
<organism evidence="4 5">
    <name type="scientific">Haematococcus lacustris</name>
    <name type="common">Green alga</name>
    <name type="synonym">Haematococcus pluvialis</name>
    <dbReference type="NCBI Taxonomy" id="44745"/>
    <lineage>
        <taxon>Eukaryota</taxon>
        <taxon>Viridiplantae</taxon>
        <taxon>Chlorophyta</taxon>
        <taxon>core chlorophytes</taxon>
        <taxon>Chlorophyceae</taxon>
        <taxon>CS clade</taxon>
        <taxon>Chlamydomonadales</taxon>
        <taxon>Haematococcaceae</taxon>
        <taxon>Haematococcus</taxon>
    </lineage>
</organism>
<comment type="caution">
    <text evidence="4">The sequence shown here is derived from an EMBL/GenBank/DDBJ whole genome shotgun (WGS) entry which is preliminary data.</text>
</comment>
<evidence type="ECO:0000256" key="2">
    <source>
        <dbReference type="ARBA" id="ARBA00023002"/>
    </source>
</evidence>
<dbReference type="PANTHER" id="PTHR24320:SF148">
    <property type="entry name" value="NAD(P)-BINDING ROSSMANN-FOLD SUPERFAMILY PROTEIN"/>
    <property type="match status" value="1"/>
</dbReference>
<evidence type="ECO:0000256" key="3">
    <source>
        <dbReference type="SAM" id="MobiDB-lite"/>
    </source>
</evidence>
<dbReference type="Proteomes" id="UP000485058">
    <property type="component" value="Unassembled WGS sequence"/>
</dbReference>
<reference evidence="4 5" key="1">
    <citation type="submission" date="2020-02" db="EMBL/GenBank/DDBJ databases">
        <title>Draft genome sequence of Haematococcus lacustris strain NIES-144.</title>
        <authorList>
            <person name="Morimoto D."/>
            <person name="Nakagawa S."/>
            <person name="Yoshida T."/>
            <person name="Sawayama S."/>
        </authorList>
    </citation>
    <scope>NUCLEOTIDE SEQUENCE [LARGE SCALE GENOMIC DNA]</scope>
    <source>
        <strain evidence="4 5">NIES-144</strain>
    </source>
</reference>
<dbReference type="InterPro" id="IPR036291">
    <property type="entry name" value="NAD(P)-bd_dom_sf"/>
</dbReference>
<evidence type="ECO:0000313" key="5">
    <source>
        <dbReference type="Proteomes" id="UP000485058"/>
    </source>
</evidence>
<feature type="region of interest" description="Disordered" evidence="3">
    <location>
        <begin position="244"/>
        <end position="276"/>
    </location>
</feature>
<name>A0A699YLX9_HAELA</name>
<proteinExistence type="inferred from homology"/>
<dbReference type="Gene3D" id="3.40.50.720">
    <property type="entry name" value="NAD(P)-binding Rossmann-like Domain"/>
    <property type="match status" value="1"/>
</dbReference>
<evidence type="ECO:0000313" key="4">
    <source>
        <dbReference type="EMBL" id="GFH11123.1"/>
    </source>
</evidence>
<gene>
    <name evidence="4" type="ORF">HaLaN_06566</name>
</gene>
<dbReference type="AlphaFoldDB" id="A0A699YLX9"/>
<sequence length="276" mass="30042">VYMVVRNMDKGRAAVEQLRKELGPVKLHLLQADFESMREVLGVAAELKGVRIDLLISIIGTFFPGPFKMASAQEQWPAAGLTTEDGLEQTLATNFFSGALLALSLVDQMKSPGSRIIFMIMFARELASRLRHRGIDVFAVQPGVVWTPVHAKMDRSHYLAAWAVSGSGLFFGQTQYHGAWSTLYAATEPSLSGKGFGYFGPNMLGLWHATERQPGTKQARNPVTCWRLFEETVKVLEEIVGSAAMPPVPGNPDDAQGAAPLKGNYRGAHKPTATAA</sequence>
<keyword evidence="5" id="KW-1185">Reference proteome</keyword>
<feature type="non-terminal residue" evidence="4">
    <location>
        <position position="1"/>
    </location>
</feature>
<dbReference type="EMBL" id="BLLF01000376">
    <property type="protein sequence ID" value="GFH11123.1"/>
    <property type="molecule type" value="Genomic_DNA"/>
</dbReference>
<dbReference type="PANTHER" id="PTHR24320">
    <property type="entry name" value="RETINOL DEHYDROGENASE"/>
    <property type="match status" value="1"/>
</dbReference>
<dbReference type="SUPFAM" id="SSF51735">
    <property type="entry name" value="NAD(P)-binding Rossmann-fold domains"/>
    <property type="match status" value="1"/>
</dbReference>
<keyword evidence="2" id="KW-0560">Oxidoreductase</keyword>
<comment type="similarity">
    <text evidence="1">Belongs to the short-chain dehydrogenases/reductases (SDR) family.</text>
</comment>
<evidence type="ECO:0000256" key="1">
    <source>
        <dbReference type="ARBA" id="ARBA00006484"/>
    </source>
</evidence>
<dbReference type="GO" id="GO:0016491">
    <property type="term" value="F:oxidoreductase activity"/>
    <property type="evidence" value="ECO:0007669"/>
    <property type="project" value="UniProtKB-KW"/>
</dbReference>